<comment type="caution">
    <text evidence="2">The sequence shown here is derived from an EMBL/GenBank/DDBJ whole genome shotgun (WGS) entry which is preliminary data.</text>
</comment>
<organism evidence="2 3">
    <name type="scientific">Janibacter hoylei PVAS-1</name>
    <dbReference type="NCBI Taxonomy" id="1210046"/>
    <lineage>
        <taxon>Bacteria</taxon>
        <taxon>Bacillati</taxon>
        <taxon>Actinomycetota</taxon>
        <taxon>Actinomycetes</taxon>
        <taxon>Micrococcales</taxon>
        <taxon>Intrasporangiaceae</taxon>
        <taxon>Janibacter</taxon>
    </lineage>
</organism>
<dbReference type="Gene3D" id="3.40.250.10">
    <property type="entry name" value="Rhodanese-like domain"/>
    <property type="match status" value="1"/>
</dbReference>
<dbReference type="RefSeq" id="WP_007925991.1">
    <property type="nucleotide sequence ID" value="NZ_ALWX01000022.1"/>
</dbReference>
<evidence type="ECO:0000313" key="2">
    <source>
        <dbReference type="EMBL" id="EKA61628.1"/>
    </source>
</evidence>
<reference evidence="2 3" key="1">
    <citation type="journal article" date="2012" name="J. Bacteriol.">
        <title>Genome Sequence of Janibacter hoylei MTCC8307, Isolated from the Stratospheric Air.</title>
        <authorList>
            <person name="Pawar S.P."/>
            <person name="Dhotre D.P."/>
            <person name="Shetty S.A."/>
            <person name="Chowdhury S.P."/>
            <person name="Chaudhari B.L."/>
            <person name="Shouche Y.S."/>
        </authorList>
    </citation>
    <scope>NUCLEOTIDE SEQUENCE [LARGE SCALE GENOMIC DNA]</scope>
    <source>
        <strain evidence="2 3">PVAS-1</strain>
    </source>
</reference>
<dbReference type="Proteomes" id="UP000004474">
    <property type="component" value="Unassembled WGS sequence"/>
</dbReference>
<evidence type="ECO:0000313" key="3">
    <source>
        <dbReference type="Proteomes" id="UP000004474"/>
    </source>
</evidence>
<dbReference type="PROSITE" id="PS50206">
    <property type="entry name" value="RHODANESE_3"/>
    <property type="match status" value="1"/>
</dbReference>
<protein>
    <recommendedName>
        <fullName evidence="1">Rhodanese domain-containing protein</fullName>
    </recommendedName>
</protein>
<dbReference type="AlphaFoldDB" id="K1EQY3"/>
<evidence type="ECO:0000259" key="1">
    <source>
        <dbReference type="PROSITE" id="PS50206"/>
    </source>
</evidence>
<dbReference type="STRING" id="1210046.B277_05623"/>
<gene>
    <name evidence="2" type="ORF">B277_05623</name>
</gene>
<dbReference type="SMART" id="SM00450">
    <property type="entry name" value="RHOD"/>
    <property type="match status" value="1"/>
</dbReference>
<dbReference type="PANTHER" id="PTHR43031:SF1">
    <property type="entry name" value="PYRIDINE NUCLEOTIDE-DISULPHIDE OXIDOREDUCTASE"/>
    <property type="match status" value="1"/>
</dbReference>
<dbReference type="PANTHER" id="PTHR43031">
    <property type="entry name" value="FAD-DEPENDENT OXIDOREDUCTASE"/>
    <property type="match status" value="1"/>
</dbReference>
<dbReference type="InterPro" id="IPR036873">
    <property type="entry name" value="Rhodanese-like_dom_sf"/>
</dbReference>
<dbReference type="CDD" id="cd00158">
    <property type="entry name" value="RHOD"/>
    <property type="match status" value="1"/>
</dbReference>
<sequence length="86" mass="8895">MREAHELAAGSVPGAVHIPVPTLTGDPASSAGLPTDRDIVLVCHSGARARLAATTLRARGFVQLHVLDGGMLAWPDPVPLAQESHS</sequence>
<dbReference type="EMBL" id="ALWX01000022">
    <property type="protein sequence ID" value="EKA61628.1"/>
    <property type="molecule type" value="Genomic_DNA"/>
</dbReference>
<name>K1EQY3_9MICO</name>
<dbReference type="eggNOG" id="COG0607">
    <property type="taxonomic scope" value="Bacteria"/>
</dbReference>
<dbReference type="InterPro" id="IPR050229">
    <property type="entry name" value="GlpE_sulfurtransferase"/>
</dbReference>
<dbReference type="SUPFAM" id="SSF52821">
    <property type="entry name" value="Rhodanese/Cell cycle control phosphatase"/>
    <property type="match status" value="1"/>
</dbReference>
<proteinExistence type="predicted"/>
<dbReference type="Pfam" id="PF00581">
    <property type="entry name" value="Rhodanese"/>
    <property type="match status" value="1"/>
</dbReference>
<dbReference type="InterPro" id="IPR001763">
    <property type="entry name" value="Rhodanese-like_dom"/>
</dbReference>
<dbReference type="PATRIC" id="fig|1210046.3.peg.1088"/>
<feature type="domain" description="Rhodanese" evidence="1">
    <location>
        <begin position="2"/>
        <end position="83"/>
    </location>
</feature>
<accession>K1EQY3</accession>